<dbReference type="PANTHER" id="PTHR47307">
    <property type="entry name" value="GLUTATHIONE-REGULATED POTASSIUM-EFFLUX SYSTEM ANCILLARY PROTEIN KEFG"/>
    <property type="match status" value="1"/>
</dbReference>
<dbReference type="InterPro" id="IPR003680">
    <property type="entry name" value="Flavodoxin_fold"/>
</dbReference>
<dbReference type="HOGENOM" id="CLU_058643_0_1_10"/>
<dbReference type="GO" id="GO:0003955">
    <property type="term" value="F:NAD(P)H dehydrogenase (quinone) activity"/>
    <property type="evidence" value="ECO:0007669"/>
    <property type="project" value="TreeGrafter"/>
</dbReference>
<evidence type="ECO:0000313" key="4">
    <source>
        <dbReference type="Proteomes" id="UP000033047"/>
    </source>
</evidence>
<dbReference type="PANTHER" id="PTHR47307:SF1">
    <property type="entry name" value="GLUTATHIONE-REGULATED POTASSIUM-EFFLUX SYSTEM ANCILLARY PROTEIN KEFG"/>
    <property type="match status" value="1"/>
</dbReference>
<dbReference type="AlphaFoldDB" id="A0A0F5JDT6"/>
<gene>
    <name evidence="3" type="ORF">HMPREF1535_01916</name>
</gene>
<dbReference type="GO" id="GO:0010181">
    <property type="term" value="F:FMN binding"/>
    <property type="evidence" value="ECO:0007669"/>
    <property type="project" value="TreeGrafter"/>
</dbReference>
<name>A0A0F5JDT6_9BACT</name>
<dbReference type="PATRIC" id="fig|927665.4.peg.1960"/>
<comment type="caution">
    <text evidence="3">The sequence shown here is derived from an EMBL/GenBank/DDBJ whole genome shotgun (WGS) entry which is preliminary data.</text>
</comment>
<accession>A0A0F5JDT6</accession>
<evidence type="ECO:0000256" key="1">
    <source>
        <dbReference type="ARBA" id="ARBA00023002"/>
    </source>
</evidence>
<keyword evidence="1" id="KW-0560">Oxidoreductase</keyword>
<evidence type="ECO:0000313" key="3">
    <source>
        <dbReference type="EMBL" id="KKB55944.1"/>
    </source>
</evidence>
<dbReference type="InterPro" id="IPR029039">
    <property type="entry name" value="Flavoprotein-like_sf"/>
</dbReference>
<dbReference type="RefSeq" id="WP_046145957.1">
    <property type="nucleotide sequence ID" value="NZ_KQ033912.1"/>
</dbReference>
<dbReference type="Pfam" id="PF02525">
    <property type="entry name" value="Flavodoxin_2"/>
    <property type="match status" value="1"/>
</dbReference>
<dbReference type="Gene3D" id="3.40.50.360">
    <property type="match status" value="1"/>
</dbReference>
<dbReference type="SUPFAM" id="SSF52218">
    <property type="entry name" value="Flavoproteins"/>
    <property type="match status" value="1"/>
</dbReference>
<dbReference type="STRING" id="927665.HMPREF1535_01916"/>
<sequence length="184" mass="20386">MNDVSKKVVVLLAHPNLKESQANKALADAVKDIDGVMVYDLYEYQDQSFDVNVWSTIISDASVVVFQFPFHWMSAPSLLKRWLDEVFTSLAKTPAVAGKPLQIVTTTGSEYAAYRSGGRNCFTMDELLRPYQGCAIHAGMTWQTPLVVYGMGSADASRNIATGVEVYRKMVETVLADHTVNNAW</sequence>
<feature type="domain" description="Flavodoxin-like fold" evidence="2">
    <location>
        <begin position="6"/>
        <end position="169"/>
    </location>
</feature>
<protein>
    <recommendedName>
        <fullName evidence="2">Flavodoxin-like fold domain-containing protein</fullName>
    </recommendedName>
</protein>
<dbReference type="GO" id="GO:0009055">
    <property type="term" value="F:electron transfer activity"/>
    <property type="evidence" value="ECO:0007669"/>
    <property type="project" value="TreeGrafter"/>
</dbReference>
<organism evidence="3 4">
    <name type="scientific">Parabacteroides goldsteinii DSM 19448 = WAL 12034</name>
    <dbReference type="NCBI Taxonomy" id="927665"/>
    <lineage>
        <taxon>Bacteria</taxon>
        <taxon>Pseudomonadati</taxon>
        <taxon>Bacteroidota</taxon>
        <taxon>Bacteroidia</taxon>
        <taxon>Bacteroidales</taxon>
        <taxon>Tannerellaceae</taxon>
        <taxon>Parabacteroides</taxon>
    </lineage>
</organism>
<dbReference type="Proteomes" id="UP000033047">
    <property type="component" value="Unassembled WGS sequence"/>
</dbReference>
<dbReference type="EMBL" id="AQHV01000011">
    <property type="protein sequence ID" value="KKB55944.1"/>
    <property type="molecule type" value="Genomic_DNA"/>
</dbReference>
<reference evidence="3 4" key="1">
    <citation type="submission" date="2013-04" db="EMBL/GenBank/DDBJ databases">
        <title>The Genome Sequence of Parabacteroides goldsteinii DSM 19448.</title>
        <authorList>
            <consortium name="The Broad Institute Genomics Platform"/>
            <person name="Earl A."/>
            <person name="Ward D."/>
            <person name="Feldgarden M."/>
            <person name="Gevers D."/>
            <person name="Martens E."/>
            <person name="Sakamoto M."/>
            <person name="Benno Y."/>
            <person name="Song Y."/>
            <person name="Liu C."/>
            <person name="Lee J."/>
            <person name="Bolanos M."/>
            <person name="Vaisanen M.L."/>
            <person name="Finegold S.M."/>
            <person name="Walker B."/>
            <person name="Young S."/>
            <person name="Zeng Q."/>
            <person name="Gargeya S."/>
            <person name="Fitzgerald M."/>
            <person name="Haas B."/>
            <person name="Abouelleil A."/>
            <person name="Allen A.W."/>
            <person name="Alvarado L."/>
            <person name="Arachchi H.M."/>
            <person name="Berlin A.M."/>
            <person name="Chapman S.B."/>
            <person name="Gainer-Dewar J."/>
            <person name="Goldberg J."/>
            <person name="Griggs A."/>
            <person name="Gujja S."/>
            <person name="Hansen M."/>
            <person name="Howarth C."/>
            <person name="Imamovic A."/>
            <person name="Ireland A."/>
            <person name="Larimer J."/>
            <person name="McCowan C."/>
            <person name="Murphy C."/>
            <person name="Pearson M."/>
            <person name="Poon T.W."/>
            <person name="Priest M."/>
            <person name="Roberts A."/>
            <person name="Saif S."/>
            <person name="Shea T."/>
            <person name="Sisk P."/>
            <person name="Sykes S."/>
            <person name="Wortman J."/>
            <person name="Nusbaum C."/>
            <person name="Birren B."/>
        </authorList>
    </citation>
    <scope>NUCLEOTIDE SEQUENCE [LARGE SCALE GENOMIC DNA]</scope>
    <source>
        <strain evidence="3 4">DSM 19448</strain>
    </source>
</reference>
<dbReference type="InterPro" id="IPR046980">
    <property type="entry name" value="KefG/KefF"/>
</dbReference>
<proteinExistence type="predicted"/>
<evidence type="ECO:0000259" key="2">
    <source>
        <dbReference type="Pfam" id="PF02525"/>
    </source>
</evidence>